<evidence type="ECO:0000259" key="5">
    <source>
        <dbReference type="Pfam" id="PF00389"/>
    </source>
</evidence>
<dbReference type="CDD" id="cd12168">
    <property type="entry name" value="Mand_dh_like"/>
    <property type="match status" value="1"/>
</dbReference>
<dbReference type="PROSITE" id="PS00670">
    <property type="entry name" value="D_2_HYDROXYACID_DH_2"/>
    <property type="match status" value="1"/>
</dbReference>
<dbReference type="SUPFAM" id="SSF51735">
    <property type="entry name" value="NAD(P)-binding Rossmann-fold domains"/>
    <property type="match status" value="1"/>
</dbReference>
<comment type="similarity">
    <text evidence="1 4">Belongs to the D-isomer specific 2-hydroxyacid dehydrogenase family.</text>
</comment>
<evidence type="ECO:0008006" key="9">
    <source>
        <dbReference type="Google" id="ProtNLM"/>
    </source>
</evidence>
<comment type="caution">
    <text evidence="7">The sequence shown here is derived from an EMBL/GenBank/DDBJ whole genome shotgun (WGS) entry which is preliminary data.</text>
</comment>
<feature type="domain" description="D-isomer specific 2-hydroxyacid dehydrogenase catalytic" evidence="5">
    <location>
        <begin position="27"/>
        <end position="343"/>
    </location>
</feature>
<evidence type="ECO:0000313" key="7">
    <source>
        <dbReference type="EMBL" id="KAH7367574.1"/>
    </source>
</evidence>
<dbReference type="InterPro" id="IPR006139">
    <property type="entry name" value="D-isomer_2_OHA_DH_cat_dom"/>
</dbReference>
<dbReference type="InterPro" id="IPR050223">
    <property type="entry name" value="D-isomer_2-hydroxyacid_DH"/>
</dbReference>
<reference evidence="7" key="1">
    <citation type="journal article" date="2021" name="Nat. Commun.">
        <title>Genetic determinants of endophytism in the Arabidopsis root mycobiome.</title>
        <authorList>
            <person name="Mesny F."/>
            <person name="Miyauchi S."/>
            <person name="Thiergart T."/>
            <person name="Pickel B."/>
            <person name="Atanasova L."/>
            <person name="Karlsson M."/>
            <person name="Huettel B."/>
            <person name="Barry K.W."/>
            <person name="Haridas S."/>
            <person name="Chen C."/>
            <person name="Bauer D."/>
            <person name="Andreopoulos W."/>
            <person name="Pangilinan J."/>
            <person name="LaButti K."/>
            <person name="Riley R."/>
            <person name="Lipzen A."/>
            <person name="Clum A."/>
            <person name="Drula E."/>
            <person name="Henrissat B."/>
            <person name="Kohler A."/>
            <person name="Grigoriev I.V."/>
            <person name="Martin F.M."/>
            <person name="Hacquard S."/>
        </authorList>
    </citation>
    <scope>NUCLEOTIDE SEQUENCE</scope>
    <source>
        <strain evidence="7">MPI-CAGE-AT-0016</strain>
    </source>
</reference>
<feature type="domain" description="D-isomer specific 2-hydroxyacid dehydrogenase NAD-binding" evidence="6">
    <location>
        <begin position="133"/>
        <end position="311"/>
    </location>
</feature>
<dbReference type="GO" id="GO:0016618">
    <property type="term" value="F:hydroxypyruvate reductase [NAD(P)H] activity"/>
    <property type="evidence" value="ECO:0007669"/>
    <property type="project" value="TreeGrafter"/>
</dbReference>
<evidence type="ECO:0000256" key="2">
    <source>
        <dbReference type="ARBA" id="ARBA00023002"/>
    </source>
</evidence>
<dbReference type="PANTHER" id="PTHR10996:SF269">
    <property type="entry name" value="HYPOTHETICAL D-ISOMER SPECIFIC 2-HYDROXYACID DEHYDROGENASE (EUROFUNG)"/>
    <property type="match status" value="1"/>
</dbReference>
<keyword evidence="2 4" id="KW-0560">Oxidoreductase</keyword>
<dbReference type="GO" id="GO:0005829">
    <property type="term" value="C:cytosol"/>
    <property type="evidence" value="ECO:0007669"/>
    <property type="project" value="TreeGrafter"/>
</dbReference>
<dbReference type="FunFam" id="3.40.50.720:FF:000203">
    <property type="entry name" value="D-3-phosphoglycerate dehydrogenase (SerA)"/>
    <property type="match status" value="1"/>
</dbReference>
<dbReference type="Pfam" id="PF02826">
    <property type="entry name" value="2-Hacid_dh_C"/>
    <property type="match status" value="1"/>
</dbReference>
<dbReference type="InterPro" id="IPR006140">
    <property type="entry name" value="D-isomer_DH_NAD-bd"/>
</dbReference>
<dbReference type="InterPro" id="IPR029753">
    <property type="entry name" value="D-isomer_DH_CS"/>
</dbReference>
<name>A0A8K0X6H3_9PEZI</name>
<organism evidence="7 8">
    <name type="scientific">Plectosphaerella cucumerina</name>
    <dbReference type="NCBI Taxonomy" id="40658"/>
    <lineage>
        <taxon>Eukaryota</taxon>
        <taxon>Fungi</taxon>
        <taxon>Dikarya</taxon>
        <taxon>Ascomycota</taxon>
        <taxon>Pezizomycotina</taxon>
        <taxon>Sordariomycetes</taxon>
        <taxon>Hypocreomycetidae</taxon>
        <taxon>Glomerellales</taxon>
        <taxon>Plectosphaerellaceae</taxon>
        <taxon>Plectosphaerella</taxon>
    </lineage>
</organism>
<evidence type="ECO:0000256" key="1">
    <source>
        <dbReference type="ARBA" id="ARBA00005854"/>
    </source>
</evidence>
<dbReference type="InterPro" id="IPR036291">
    <property type="entry name" value="NAD(P)-bd_dom_sf"/>
</dbReference>
<evidence type="ECO:0000259" key="6">
    <source>
        <dbReference type="Pfam" id="PF02826"/>
    </source>
</evidence>
<evidence type="ECO:0000313" key="8">
    <source>
        <dbReference type="Proteomes" id="UP000813385"/>
    </source>
</evidence>
<dbReference type="GO" id="GO:0051287">
    <property type="term" value="F:NAD binding"/>
    <property type="evidence" value="ECO:0007669"/>
    <property type="project" value="InterPro"/>
</dbReference>
<proteinExistence type="inferred from homology"/>
<dbReference type="Gene3D" id="3.40.50.720">
    <property type="entry name" value="NAD(P)-binding Rossmann-like Domain"/>
    <property type="match status" value="2"/>
</dbReference>
<dbReference type="AlphaFoldDB" id="A0A8K0X6H3"/>
<dbReference type="OrthoDB" id="9991913at2759"/>
<dbReference type="PANTHER" id="PTHR10996">
    <property type="entry name" value="2-HYDROXYACID DEHYDROGENASE-RELATED"/>
    <property type="match status" value="1"/>
</dbReference>
<accession>A0A8K0X6H3</accession>
<protein>
    <recommendedName>
        <fullName evidence="9">Glycerate-and formate-dehydrogenase</fullName>
    </recommendedName>
</protein>
<dbReference type="GO" id="GO:0030267">
    <property type="term" value="F:glyoxylate reductase (NADPH) activity"/>
    <property type="evidence" value="ECO:0007669"/>
    <property type="project" value="TreeGrafter"/>
</dbReference>
<dbReference type="InterPro" id="IPR029752">
    <property type="entry name" value="D-isomer_DH_CS1"/>
</dbReference>
<keyword evidence="3" id="KW-0520">NAD</keyword>
<evidence type="ECO:0000256" key="4">
    <source>
        <dbReference type="RuleBase" id="RU003719"/>
    </source>
</evidence>
<dbReference type="PROSITE" id="PS00065">
    <property type="entry name" value="D_2_HYDROXYACID_DH_1"/>
    <property type="match status" value="1"/>
</dbReference>
<dbReference type="PROSITE" id="PS00671">
    <property type="entry name" value="D_2_HYDROXYACID_DH_3"/>
    <property type="match status" value="1"/>
</dbReference>
<gene>
    <name evidence="7" type="ORF">B0T11DRAFT_223843</name>
</gene>
<dbReference type="EMBL" id="JAGPXD010000002">
    <property type="protein sequence ID" value="KAH7367574.1"/>
    <property type="molecule type" value="Genomic_DNA"/>
</dbReference>
<dbReference type="Pfam" id="PF00389">
    <property type="entry name" value="2-Hacid_dh"/>
    <property type="match status" value="1"/>
</dbReference>
<evidence type="ECO:0000256" key="3">
    <source>
        <dbReference type="ARBA" id="ARBA00023027"/>
    </source>
</evidence>
<dbReference type="SUPFAM" id="SSF52283">
    <property type="entry name" value="Formate/glycerate dehydrogenase catalytic domain-like"/>
    <property type="match status" value="1"/>
</dbReference>
<dbReference type="Proteomes" id="UP000813385">
    <property type="component" value="Unassembled WGS sequence"/>
</dbReference>
<sequence length="349" mass="38145">MSPSRVEAAAARKPRVVSLGEPKYAGREYLEAFGEQFDYEVLDAKNREETQAQLPALIKQGGPIDAFVIRMGTPPYEPFDEGLLRALVPDCKIITSASAGYNEFDVDWMSKEGILFCNSVDAVAEATADMAMFLILAVLRNTSNAEKSVRQGKWRGAPGTLSPARDPTNMTLGIIGMGAIGKYLAKKAAVFNMKIRYYNRTQLQPEVEQAYDATYCSSLTELLSSSDVVSVNCPLNANTTNLLSTAEFASMKDGAFLVNTARGAVVDEKALKVALQSGKIARAGLDVLYDEPNVDPWFFDQDNVILQPHLGGLTDVAFQKAERECFENIRAFFEKGAANSPVNLKTVKK</sequence>
<keyword evidence="8" id="KW-1185">Reference proteome</keyword>